<dbReference type="Pfam" id="PF00564">
    <property type="entry name" value="PB1"/>
    <property type="match status" value="1"/>
</dbReference>
<dbReference type="Pfam" id="PF10551">
    <property type="entry name" value="MULE"/>
    <property type="match status" value="1"/>
</dbReference>
<keyword evidence="3" id="KW-0862">Zinc</keyword>
<dbReference type="PANTHER" id="PTHR31973">
    <property type="entry name" value="POLYPROTEIN, PUTATIVE-RELATED"/>
    <property type="match status" value="1"/>
</dbReference>
<name>A0AAV3NZ72_LITER</name>
<dbReference type="EMBL" id="BAABME010000626">
    <property type="protein sequence ID" value="GAA0144293.1"/>
    <property type="molecule type" value="Genomic_DNA"/>
</dbReference>
<protein>
    <recommendedName>
        <fullName evidence="6">SWIM-type domain-containing protein</fullName>
    </recommendedName>
</protein>
<dbReference type="GO" id="GO:0008270">
    <property type="term" value="F:zinc ion binding"/>
    <property type="evidence" value="ECO:0007669"/>
    <property type="project" value="UniProtKB-KW"/>
</dbReference>
<dbReference type="Pfam" id="PF03108">
    <property type="entry name" value="DBD_Tnp_Mut"/>
    <property type="match status" value="1"/>
</dbReference>
<organism evidence="7 8">
    <name type="scientific">Lithospermum erythrorhizon</name>
    <name type="common">Purple gromwell</name>
    <name type="synonym">Lithospermum officinale var. erythrorhizon</name>
    <dbReference type="NCBI Taxonomy" id="34254"/>
    <lineage>
        <taxon>Eukaryota</taxon>
        <taxon>Viridiplantae</taxon>
        <taxon>Streptophyta</taxon>
        <taxon>Embryophyta</taxon>
        <taxon>Tracheophyta</taxon>
        <taxon>Spermatophyta</taxon>
        <taxon>Magnoliopsida</taxon>
        <taxon>eudicotyledons</taxon>
        <taxon>Gunneridae</taxon>
        <taxon>Pentapetalae</taxon>
        <taxon>asterids</taxon>
        <taxon>lamiids</taxon>
        <taxon>Boraginales</taxon>
        <taxon>Boraginaceae</taxon>
        <taxon>Boraginoideae</taxon>
        <taxon>Lithospermeae</taxon>
        <taxon>Lithospermum</taxon>
    </lineage>
</organism>
<dbReference type="Pfam" id="PF04434">
    <property type="entry name" value="SWIM"/>
    <property type="match status" value="1"/>
</dbReference>
<evidence type="ECO:0000259" key="6">
    <source>
        <dbReference type="PROSITE" id="PS50966"/>
    </source>
</evidence>
<dbReference type="SMART" id="SM00666">
    <property type="entry name" value="PB1"/>
    <property type="match status" value="1"/>
</dbReference>
<evidence type="ECO:0000313" key="8">
    <source>
        <dbReference type="Proteomes" id="UP001454036"/>
    </source>
</evidence>
<evidence type="ECO:0000256" key="3">
    <source>
        <dbReference type="ARBA" id="ARBA00022833"/>
    </source>
</evidence>
<dbReference type="PROSITE" id="PS50966">
    <property type="entry name" value="ZF_SWIM"/>
    <property type="match status" value="1"/>
</dbReference>
<comment type="caution">
    <text evidence="7">The sequence shown here is derived from an EMBL/GenBank/DDBJ whole genome shotgun (WGS) entry which is preliminary data.</text>
</comment>
<feature type="domain" description="SWIM-type" evidence="6">
    <location>
        <begin position="745"/>
        <end position="777"/>
    </location>
</feature>
<evidence type="ECO:0000256" key="2">
    <source>
        <dbReference type="ARBA" id="ARBA00022771"/>
    </source>
</evidence>
<dbReference type="AlphaFoldDB" id="A0AAV3NZ72"/>
<feature type="region of interest" description="Disordered" evidence="5">
    <location>
        <begin position="197"/>
        <end position="216"/>
    </location>
</feature>
<dbReference type="InterPro" id="IPR000270">
    <property type="entry name" value="PB1_dom"/>
</dbReference>
<dbReference type="InterPro" id="IPR007527">
    <property type="entry name" value="Znf_SWIM"/>
</dbReference>
<dbReference type="PANTHER" id="PTHR31973:SF149">
    <property type="entry name" value="SWIM-TYPE DOMAIN-CONTAINING PROTEIN"/>
    <property type="match status" value="1"/>
</dbReference>
<dbReference type="SMART" id="SM00575">
    <property type="entry name" value="ZnF_PMZ"/>
    <property type="match status" value="1"/>
</dbReference>
<dbReference type="InterPro" id="IPR018289">
    <property type="entry name" value="MULE_transposase_dom"/>
</dbReference>
<keyword evidence="8" id="KW-1185">Reference proteome</keyword>
<proteinExistence type="predicted"/>
<accession>A0AAV3NZ72</accession>
<dbReference type="SUPFAM" id="SSF54277">
    <property type="entry name" value="CAD &amp; PB1 domains"/>
    <property type="match status" value="1"/>
</dbReference>
<sequence>MVRGKLIVICQFGGDFVSKDDGTLMYDGGDANAVNINNETKYGDLSLKLAEVCNVELNTMQMKYFLPGNRKHLITLRSDKDLKRLMDFHVNSVTVDIFVSGKQGFDRGSLGIYSLRESGVKLAESVSHVPSPKSQTPTGVNGTKLMAGHRYAAPFTNQAYVSAPVNFPVAVETITLSAPSFDGMNDGKDATPCKAVQPDVPVDHPTGFKNGGTPADTVKKRRRTASWTIGANGPTVVAVADEAVGKKLQKKNDHQGQSADQVIDDMEPDLVNVPWADSFETPSGYAISYEDWPEAVIESWKLGIVGVGQEFRSVNEFRELLQKYAIAHRFIYKLEKNDTIRASGRCVSEGCSWMIDASYVSASDSFKIKKFNGSHTCKRDSLKTPGKNWLVSVIKDKLQDDPNKKPKVITKEILRDFGIKLSYTQVWRGIEDVRGKIQGSSEESYNQLPYMCEKIVEKNPGSVAKIITDNDNRFQSLFVSFYAAVQGFRRSCRPLIFLESTPLKSEYQEILFIANAVDADDGFFPIAFAVVGIENETNWRWFLDLLKSSLSASEALTFVSDREKGLRDTLLEVFDNAYYGYSIFHLLENFKRVLTGPFNGDRGLLPRYFLDAAHALRLTSFKNFTEKIKQISSQGYDWVIQCEPEYWTSLLFKGEHYNHITGNVAESYIKLMDDTIDQSIDCKLEAMINMISEMVSTRHKESNGWTSKLAPTKERKIQEEAFKACNLKVLCSSSVLFEVHDDCSHVVNIESRECTCLEWKQYSMPCRHAIAVFSYKAKSFYDCCSSFHTAESYRSTYSELINPLPSVRELEGQEDNDSSADRVLPPGNPKLTAKQKKELLKTEIWNKRTVTCTKCKEPGHNKASCRAGL</sequence>
<evidence type="ECO:0000256" key="5">
    <source>
        <dbReference type="SAM" id="MobiDB-lite"/>
    </source>
</evidence>
<feature type="region of interest" description="Disordered" evidence="5">
    <location>
        <begin position="810"/>
        <end position="832"/>
    </location>
</feature>
<dbReference type="InterPro" id="IPR006564">
    <property type="entry name" value="Znf_PMZ"/>
</dbReference>
<evidence type="ECO:0000256" key="4">
    <source>
        <dbReference type="PROSITE-ProRule" id="PRU00325"/>
    </source>
</evidence>
<gene>
    <name evidence="7" type="ORF">LIER_04781</name>
</gene>
<dbReference type="InterPro" id="IPR004332">
    <property type="entry name" value="Transposase_MuDR"/>
</dbReference>
<keyword evidence="2 4" id="KW-0863">Zinc-finger</keyword>
<keyword evidence="1" id="KW-0479">Metal-binding</keyword>
<dbReference type="Proteomes" id="UP001454036">
    <property type="component" value="Unassembled WGS sequence"/>
</dbReference>
<evidence type="ECO:0000256" key="1">
    <source>
        <dbReference type="ARBA" id="ARBA00022723"/>
    </source>
</evidence>
<reference evidence="7 8" key="1">
    <citation type="submission" date="2024-01" db="EMBL/GenBank/DDBJ databases">
        <title>The complete chloroplast genome sequence of Lithospermum erythrorhizon: insights into the phylogenetic relationship among Boraginaceae species and the maternal lineages of purple gromwells.</title>
        <authorList>
            <person name="Okada T."/>
            <person name="Watanabe K."/>
        </authorList>
    </citation>
    <scope>NUCLEOTIDE SEQUENCE [LARGE SCALE GENOMIC DNA]</scope>
</reference>
<evidence type="ECO:0000313" key="7">
    <source>
        <dbReference type="EMBL" id="GAA0144293.1"/>
    </source>
</evidence>